<protein>
    <recommendedName>
        <fullName evidence="4">Major tail protein</fullName>
    </recommendedName>
</protein>
<sequence length="454" mass="48768">MATNSNKSIGLVRESVMGVTPNNPEFTTVSLDKTGSTFTAEPESINSRNKAKGRDPRGAKVVGLSSSGTIDADLEYGHLETVVIESAMLNDWVSQGRTKISADADQSTIQVADETSFSVDDIVASHGSVAVVTTVNANELVLDAVLDNASVGDNVVKVGKRITDVDIVGSTIVSTGSFDFTTLNLKNGQFIKLDGFSADNNVWVRVVSITATVITVDLVPDTWTDESIVGEIDLYHGEYIVNGTTLVPFSTCITYGDLSTESYRYYSGNIVNTMEFSVTNKQAMTINCALLGLYVGNTETKKTGQTDLDPYASNLIDGSNNIARFVLNGNDLSSTNIVTAMSLSLNNTAAQTWGLGSKYPQKVNAGDLEITGNITAFLESIDQFDNAVNNSDLDLVSVQEINGQAMVLNVPVMNLTGITEQDQDDNIIVEQPYSAKYSDQFGYTFMLQKFEGVA</sequence>
<name>A0A097END7_9GAMM</name>
<evidence type="ECO:0000313" key="2">
    <source>
        <dbReference type="EMBL" id="AIT09074.1"/>
    </source>
</evidence>
<dbReference type="STRING" id="1547445.LO80_03190"/>
<evidence type="ECO:0000256" key="1">
    <source>
        <dbReference type="SAM" id="MobiDB-lite"/>
    </source>
</evidence>
<dbReference type="AlphaFoldDB" id="A0A097END7"/>
<organism evidence="2 3">
    <name type="scientific">Candidatus Francisella endociliophora</name>
    <dbReference type="NCBI Taxonomy" id="653937"/>
    <lineage>
        <taxon>Bacteria</taxon>
        <taxon>Pseudomonadati</taxon>
        <taxon>Pseudomonadota</taxon>
        <taxon>Gammaproteobacteria</taxon>
        <taxon>Thiotrichales</taxon>
        <taxon>Francisellaceae</taxon>
        <taxon>Francisella</taxon>
    </lineage>
</organism>
<evidence type="ECO:0008006" key="4">
    <source>
        <dbReference type="Google" id="ProtNLM"/>
    </source>
</evidence>
<proteinExistence type="predicted"/>
<keyword evidence="3" id="KW-1185">Reference proteome</keyword>
<reference evidence="2 3" key="1">
    <citation type="submission" date="2014-10" db="EMBL/GenBank/DDBJ databases">
        <title>Whole genome sequence of Francisella endociliophora strain FSC1006, isolated from a laboratory culture of the marine ciliate Euplotes raikovi.</title>
        <authorList>
            <person name="Granberg M."/>
            <person name="Backman S."/>
            <person name="Lundmark E."/>
            <person name="Nilsson E."/>
            <person name="Karlsson E."/>
            <person name="Thelaus J."/>
            <person name="Ohrman C."/>
            <person name="Larkeryd A."/>
            <person name="Stenberg P."/>
        </authorList>
    </citation>
    <scope>NUCLEOTIDE SEQUENCE [LARGE SCALE GENOMIC DNA]</scope>
    <source>
        <strain evidence="2 3">FSC1006</strain>
    </source>
</reference>
<evidence type="ECO:0000313" key="3">
    <source>
        <dbReference type="Proteomes" id="UP000029672"/>
    </source>
</evidence>
<gene>
    <name evidence="2" type="ORF">LO80_03190</name>
</gene>
<dbReference type="eggNOG" id="ENOG50303ET">
    <property type="taxonomic scope" value="Bacteria"/>
</dbReference>
<dbReference type="KEGG" id="frf:LO80_03190"/>
<dbReference type="InterPro" id="IPR044000">
    <property type="entry name" value="Phage_tube_2"/>
</dbReference>
<dbReference type="Pfam" id="PF18906">
    <property type="entry name" value="Phage_tube_2"/>
    <property type="match status" value="1"/>
</dbReference>
<dbReference type="EMBL" id="CP009574">
    <property type="protein sequence ID" value="AIT09074.1"/>
    <property type="molecule type" value="Genomic_DNA"/>
</dbReference>
<dbReference type="OrthoDB" id="1680496at2"/>
<dbReference type="Proteomes" id="UP000029672">
    <property type="component" value="Chromosome"/>
</dbReference>
<feature type="region of interest" description="Disordered" evidence="1">
    <location>
        <begin position="34"/>
        <end position="59"/>
    </location>
</feature>
<accession>A0A097END7</accession>
<dbReference type="RefSeq" id="WP_040008489.1">
    <property type="nucleotide sequence ID" value="NZ_CP009574.1"/>
</dbReference>
<feature type="compositionally biased region" description="Polar residues" evidence="1">
    <location>
        <begin position="34"/>
        <end position="48"/>
    </location>
</feature>
<dbReference type="HOGENOM" id="CLU_042780_0_0_6"/>